<proteinExistence type="predicted"/>
<reference evidence="1 2" key="1">
    <citation type="journal article" date="2019" name="Commun. Biol.">
        <title>The bagworm genome reveals a unique fibroin gene that provides high tensile strength.</title>
        <authorList>
            <person name="Kono N."/>
            <person name="Nakamura H."/>
            <person name="Ohtoshi R."/>
            <person name="Tomita M."/>
            <person name="Numata K."/>
            <person name="Arakawa K."/>
        </authorList>
    </citation>
    <scope>NUCLEOTIDE SEQUENCE [LARGE SCALE GENOMIC DNA]</scope>
</reference>
<comment type="caution">
    <text evidence="1">The sequence shown here is derived from an EMBL/GenBank/DDBJ whole genome shotgun (WGS) entry which is preliminary data.</text>
</comment>
<dbReference type="EMBL" id="BGZK01001403">
    <property type="protein sequence ID" value="GBP79155.1"/>
    <property type="molecule type" value="Genomic_DNA"/>
</dbReference>
<name>A0A4C1YXT3_EUMVA</name>
<dbReference type="AlphaFoldDB" id="A0A4C1YXT3"/>
<evidence type="ECO:0000313" key="1">
    <source>
        <dbReference type="EMBL" id="GBP79155.1"/>
    </source>
</evidence>
<gene>
    <name evidence="1" type="ORF">EVAR_62056_1</name>
</gene>
<keyword evidence="2" id="KW-1185">Reference proteome</keyword>
<dbReference type="Proteomes" id="UP000299102">
    <property type="component" value="Unassembled WGS sequence"/>
</dbReference>
<accession>A0A4C1YXT3</accession>
<organism evidence="1 2">
    <name type="scientific">Eumeta variegata</name>
    <name type="common">Bagworm moth</name>
    <name type="synonym">Eumeta japonica</name>
    <dbReference type="NCBI Taxonomy" id="151549"/>
    <lineage>
        <taxon>Eukaryota</taxon>
        <taxon>Metazoa</taxon>
        <taxon>Ecdysozoa</taxon>
        <taxon>Arthropoda</taxon>
        <taxon>Hexapoda</taxon>
        <taxon>Insecta</taxon>
        <taxon>Pterygota</taxon>
        <taxon>Neoptera</taxon>
        <taxon>Endopterygota</taxon>
        <taxon>Lepidoptera</taxon>
        <taxon>Glossata</taxon>
        <taxon>Ditrysia</taxon>
        <taxon>Tineoidea</taxon>
        <taxon>Psychidae</taxon>
        <taxon>Oiketicinae</taxon>
        <taxon>Eumeta</taxon>
    </lineage>
</organism>
<evidence type="ECO:0000313" key="2">
    <source>
        <dbReference type="Proteomes" id="UP000299102"/>
    </source>
</evidence>
<protein>
    <submittedName>
        <fullName evidence="1">Uncharacterized protein</fullName>
    </submittedName>
</protein>
<sequence length="125" mass="14079">MGDRMFCPGRPSIMSGDPRVRRFRRRMPRVVATLLSNELRLSPKRSELGSEPALTTAVRSRRGSAALVITMLLFRSEVTETVLLIILLPQHTGHFEHQGLESHDRNTTARFIADDSARVWVASVI</sequence>